<gene>
    <name evidence="2" type="ORF">MAR_ORF146</name>
</gene>
<dbReference type="GeneID" id="8746383"/>
<dbReference type="InterPro" id="IPR001810">
    <property type="entry name" value="F-box_dom"/>
</dbReference>
<reference evidence="2 3" key="1">
    <citation type="journal article" date="2009" name="Proc. Natl. Acad. Sci. U.S.A.">
        <title>Giant Marseillevirus highlights the role of amoebae as a melting pot in emergence of chimeric microorganisms.</title>
        <authorList>
            <person name="Boyer M."/>
            <person name="Yutin N."/>
            <person name="Pagnier I."/>
            <person name="Barrassi L."/>
            <person name="Fournous G."/>
            <person name="Espinosa L."/>
            <person name="Robert C."/>
            <person name="Azza S."/>
            <person name="Sun S."/>
            <person name="Rossmann M.G."/>
            <person name="Suzan-Monti M."/>
            <person name="La Scola B."/>
            <person name="Koonin E.V."/>
            <person name="Raoult D."/>
        </authorList>
    </citation>
    <scope>NUCLEOTIDE SEQUENCE [LARGE SCALE GENOMIC DNA]</scope>
    <source>
        <strain evidence="2 3">T19</strain>
    </source>
</reference>
<dbReference type="InterPro" id="IPR036047">
    <property type="entry name" value="F-box-like_dom_sf"/>
</dbReference>
<dbReference type="SUPFAM" id="SSF81383">
    <property type="entry name" value="F-box domain"/>
    <property type="match status" value="1"/>
</dbReference>
<accession>D2XAF0</accession>
<evidence type="ECO:0000313" key="3">
    <source>
        <dbReference type="Proteomes" id="UP000029780"/>
    </source>
</evidence>
<organism evidence="2 3">
    <name type="scientific">Marseillevirus marseillevirus</name>
    <name type="common">GBM</name>
    <dbReference type="NCBI Taxonomy" id="694581"/>
    <lineage>
        <taxon>Viruses</taxon>
        <taxon>Varidnaviria</taxon>
        <taxon>Bamfordvirae</taxon>
        <taxon>Nucleocytoviricota</taxon>
        <taxon>Megaviricetes</taxon>
        <taxon>Pimascovirales</taxon>
        <taxon>Pimascovirales incertae sedis</taxon>
        <taxon>Marseilleviridae</taxon>
        <taxon>Marseillevirus</taxon>
        <taxon>Marseillevirus massiliense</taxon>
    </lineage>
</organism>
<proteinExistence type="predicted"/>
<dbReference type="RefSeq" id="YP_003406889.1">
    <property type="nucleotide sequence ID" value="NC_013756.1"/>
</dbReference>
<evidence type="ECO:0000313" key="2">
    <source>
        <dbReference type="EMBL" id="ADB03927.1"/>
    </source>
</evidence>
<sequence>MEQFPHEVLLEIFAFCGERTVFELGKVCKLFRQLSMDKQLTRFFGHEKNRRNLEERLWFFAMMKRTRVFGKFLGVTSTKEYSEYLCPGNKVSDFRRRMSEVHMSPPHYLIIYYLDGEERIVPSDEEVVDTTKIYFGKSKVFLW</sequence>
<dbReference type="KEGG" id="vg:8746383"/>
<protein>
    <submittedName>
        <fullName evidence="2">F-box containing protein</fullName>
    </submittedName>
</protein>
<feature type="domain" description="F-box" evidence="1">
    <location>
        <begin position="1"/>
        <end position="44"/>
    </location>
</feature>
<dbReference type="EMBL" id="GU071086">
    <property type="protein sequence ID" value="ADB03927.1"/>
    <property type="molecule type" value="Genomic_DNA"/>
</dbReference>
<dbReference type="PROSITE" id="PS50181">
    <property type="entry name" value="FBOX"/>
    <property type="match status" value="1"/>
</dbReference>
<organismHost>
    <name type="scientific">Acanthamoeba</name>
    <dbReference type="NCBI Taxonomy" id="5754"/>
</organismHost>
<dbReference type="Gene3D" id="1.20.1280.50">
    <property type="match status" value="1"/>
</dbReference>
<dbReference type="Proteomes" id="UP000029780">
    <property type="component" value="Segment"/>
</dbReference>
<dbReference type="OrthoDB" id="23972at10239"/>
<name>D2XAF0_GBMV</name>
<dbReference type="Pfam" id="PF12937">
    <property type="entry name" value="F-box-like"/>
    <property type="match status" value="1"/>
</dbReference>
<evidence type="ECO:0000259" key="1">
    <source>
        <dbReference type="PROSITE" id="PS50181"/>
    </source>
</evidence>
<keyword evidence="3" id="KW-1185">Reference proteome</keyword>